<protein>
    <submittedName>
        <fullName evidence="3">Predicted protein</fullName>
    </submittedName>
</protein>
<dbReference type="HOGENOM" id="CLU_078287_0_0_1"/>
<dbReference type="GeneID" id="6083774"/>
<reference evidence="3 4" key="1">
    <citation type="journal article" date="2008" name="Nature">
        <title>The genome of Laccaria bicolor provides insights into mycorrhizal symbiosis.</title>
        <authorList>
            <person name="Martin F."/>
            <person name="Aerts A."/>
            <person name="Ahren D."/>
            <person name="Brun A."/>
            <person name="Danchin E.G.J."/>
            <person name="Duchaussoy F."/>
            <person name="Gibon J."/>
            <person name="Kohler A."/>
            <person name="Lindquist E."/>
            <person name="Pereda V."/>
            <person name="Salamov A."/>
            <person name="Shapiro H.J."/>
            <person name="Wuyts J."/>
            <person name="Blaudez D."/>
            <person name="Buee M."/>
            <person name="Brokstein P."/>
            <person name="Canbaeck B."/>
            <person name="Cohen D."/>
            <person name="Courty P.E."/>
            <person name="Coutinho P.M."/>
            <person name="Delaruelle C."/>
            <person name="Detter J.C."/>
            <person name="Deveau A."/>
            <person name="DiFazio S."/>
            <person name="Duplessis S."/>
            <person name="Fraissinet-Tachet L."/>
            <person name="Lucic E."/>
            <person name="Frey-Klett P."/>
            <person name="Fourrey C."/>
            <person name="Feussner I."/>
            <person name="Gay G."/>
            <person name="Grimwood J."/>
            <person name="Hoegger P.J."/>
            <person name="Jain P."/>
            <person name="Kilaru S."/>
            <person name="Labbe J."/>
            <person name="Lin Y.C."/>
            <person name="Legue V."/>
            <person name="Le Tacon F."/>
            <person name="Marmeisse R."/>
            <person name="Melayah D."/>
            <person name="Montanini B."/>
            <person name="Muratet M."/>
            <person name="Nehls U."/>
            <person name="Niculita-Hirzel H."/>
            <person name="Oudot-Le Secq M.P."/>
            <person name="Peter M."/>
            <person name="Quesneville H."/>
            <person name="Rajashekar B."/>
            <person name="Reich M."/>
            <person name="Rouhier N."/>
            <person name="Schmutz J."/>
            <person name="Yin T."/>
            <person name="Chalot M."/>
            <person name="Henrissat B."/>
            <person name="Kuees U."/>
            <person name="Lucas S."/>
            <person name="Van de Peer Y."/>
            <person name="Podila G.K."/>
            <person name="Polle A."/>
            <person name="Pukkila P.J."/>
            <person name="Richardson P.M."/>
            <person name="Rouze P."/>
            <person name="Sanders I.R."/>
            <person name="Stajich J.E."/>
            <person name="Tunlid A."/>
            <person name="Tuskan G."/>
            <person name="Grigoriev I.V."/>
        </authorList>
    </citation>
    <scope>NUCLEOTIDE SEQUENCE [LARGE SCALE GENOMIC DNA]</scope>
    <source>
        <strain evidence="4">S238N-H82 / ATCC MYA-4686</strain>
    </source>
</reference>
<feature type="domain" description="Ribonuclease H1 N-terminal" evidence="2">
    <location>
        <begin position="215"/>
        <end position="248"/>
    </location>
</feature>
<dbReference type="InterPro" id="IPR011320">
    <property type="entry name" value="RNase_H1_N"/>
</dbReference>
<dbReference type="KEGG" id="lbc:LACBIDRAFT_333469"/>
<dbReference type="Proteomes" id="UP000001194">
    <property type="component" value="Unassembled WGS sequence"/>
</dbReference>
<evidence type="ECO:0000313" key="3">
    <source>
        <dbReference type="EMBL" id="EDR01227.1"/>
    </source>
</evidence>
<dbReference type="Pfam" id="PF01693">
    <property type="entry name" value="Cauli_VI"/>
    <property type="match status" value="1"/>
</dbReference>
<evidence type="ECO:0000259" key="2">
    <source>
        <dbReference type="Pfam" id="PF01693"/>
    </source>
</evidence>
<evidence type="ECO:0000256" key="1">
    <source>
        <dbReference type="SAM" id="MobiDB-lite"/>
    </source>
</evidence>
<dbReference type="EMBL" id="DS547141">
    <property type="protein sequence ID" value="EDR01227.1"/>
    <property type="molecule type" value="Genomic_DNA"/>
</dbReference>
<dbReference type="InParanoid" id="B0DW05"/>
<dbReference type="SUPFAM" id="SSF55658">
    <property type="entry name" value="L9 N-domain-like"/>
    <property type="match status" value="1"/>
</dbReference>
<gene>
    <name evidence="3" type="ORF">LACBIDRAFT_333469</name>
</gene>
<feature type="region of interest" description="Disordered" evidence="1">
    <location>
        <begin position="49"/>
        <end position="69"/>
    </location>
</feature>
<proteinExistence type="predicted"/>
<accession>B0DW05</accession>
<dbReference type="RefSeq" id="XP_001888103.1">
    <property type="nucleotide sequence ID" value="XM_001888068.1"/>
</dbReference>
<organism evidence="4">
    <name type="scientific">Laccaria bicolor (strain S238N-H82 / ATCC MYA-4686)</name>
    <name type="common">Bicoloured deceiver</name>
    <name type="synonym">Laccaria laccata var. bicolor</name>
    <dbReference type="NCBI Taxonomy" id="486041"/>
    <lineage>
        <taxon>Eukaryota</taxon>
        <taxon>Fungi</taxon>
        <taxon>Dikarya</taxon>
        <taxon>Basidiomycota</taxon>
        <taxon>Agaricomycotina</taxon>
        <taxon>Agaricomycetes</taxon>
        <taxon>Agaricomycetidae</taxon>
        <taxon>Agaricales</taxon>
        <taxon>Agaricineae</taxon>
        <taxon>Hydnangiaceae</taxon>
        <taxon>Laccaria</taxon>
    </lineage>
</organism>
<dbReference type="Gene3D" id="3.40.970.10">
    <property type="entry name" value="Ribonuclease H1, N-terminal domain"/>
    <property type="match status" value="1"/>
</dbReference>
<dbReference type="AlphaFoldDB" id="B0DW05"/>
<evidence type="ECO:0000313" key="4">
    <source>
        <dbReference type="Proteomes" id="UP000001194"/>
    </source>
</evidence>
<keyword evidence="4" id="KW-1185">Reference proteome</keyword>
<dbReference type="InterPro" id="IPR037056">
    <property type="entry name" value="RNase_H1_N_sf"/>
</dbReference>
<name>B0DW05_LACBS</name>
<dbReference type="InterPro" id="IPR009027">
    <property type="entry name" value="Ribosomal_bL9/RNase_H1_N"/>
</dbReference>
<sequence>MTYIADHDEAPASSLSAVDFIEDAFRSLNLTRVEAQNVVRVLVEVINRATSPTPTSPPSSSSHSTTSVDSAGALSVTSCPTCSFHGNSLVGGSPCSTATSTMAVSIAAASTVRTPVVAPAAVPITSPVAPALAATAVATVGAPAIINPVVSPAPIVNAAVAPPVAATVTGTTPSVAAPLYAAVPPNAPSNAVLPPAHLIVAPHGYHVPAANTDGPFYVVARGRNIGIFSGWETVSPLVTGVSHAVYSRVASIAEGHARINAANNAAFAVYLT</sequence>
<feature type="compositionally biased region" description="Low complexity" evidence="1">
    <location>
        <begin position="50"/>
        <end position="67"/>
    </location>
</feature>
<dbReference type="OrthoDB" id="3270804at2759"/>